<feature type="domain" description="GAF" evidence="3">
    <location>
        <begin position="70"/>
        <end position="227"/>
    </location>
</feature>
<dbReference type="InterPro" id="IPR036890">
    <property type="entry name" value="HATPase_C_sf"/>
</dbReference>
<sequence length="377" mass="41061">MEAANQADVAPNFSVARGKGRRMHREDPPADSAPAGETGRWDPGSRIRAATDWFTTADALGDEVVSAMADWCAVHVRTAVVDALRSGTAVPLAGLGLEHPVDGEPLEMITLRHRDAEREPVIRLWAADVPVRTGDAYGAGRVTATGVTRYLPHVPPGLLHAAITSRQLVPQFEALGVASSIVVPLCTATGAVLGAVTLIRDLDQHDAFTERDVHDAERFGRLAADALDASRIATVTADRQRPQARHHRHAVWQPEHPRDAAVGAEGRDWARRTLPEILTRTPRPDLYDEVDLVLTELISNAVRHGGGLREAQLADTGDHLRLIAADDDPRGPAVRARQTDRPNGRGIHLIQAIADRWGVERHHTEPGKRVWADLRFS</sequence>
<dbReference type="InterPro" id="IPR050267">
    <property type="entry name" value="Anti-sigma-factor_SerPK"/>
</dbReference>
<gene>
    <name evidence="5" type="ORF">Aiant_81840</name>
</gene>
<dbReference type="Gene3D" id="3.30.450.40">
    <property type="match status" value="1"/>
</dbReference>
<proteinExistence type="predicted"/>
<dbReference type="EMBL" id="AP023356">
    <property type="protein sequence ID" value="BCJ47527.1"/>
    <property type="molecule type" value="Genomic_DNA"/>
</dbReference>
<keyword evidence="1" id="KW-0418">Kinase</keyword>
<dbReference type="Pfam" id="PF13581">
    <property type="entry name" value="HATPase_c_2"/>
    <property type="match status" value="1"/>
</dbReference>
<dbReference type="Gene3D" id="3.30.565.10">
    <property type="entry name" value="Histidine kinase-like ATPase, C-terminal domain"/>
    <property type="match status" value="1"/>
</dbReference>
<evidence type="ECO:0000259" key="4">
    <source>
        <dbReference type="Pfam" id="PF13581"/>
    </source>
</evidence>
<evidence type="ECO:0000313" key="5">
    <source>
        <dbReference type="EMBL" id="BCJ47527.1"/>
    </source>
</evidence>
<dbReference type="InterPro" id="IPR029016">
    <property type="entry name" value="GAF-like_dom_sf"/>
</dbReference>
<feature type="domain" description="Histidine kinase/HSP90-like ATPase" evidence="4">
    <location>
        <begin position="272"/>
        <end position="371"/>
    </location>
</feature>
<name>A0ABM7M784_9ACTN</name>
<keyword evidence="1" id="KW-0723">Serine/threonine-protein kinase</keyword>
<dbReference type="PANTHER" id="PTHR35526">
    <property type="entry name" value="ANTI-SIGMA-F FACTOR RSBW-RELATED"/>
    <property type="match status" value="1"/>
</dbReference>
<dbReference type="Proteomes" id="UP000676967">
    <property type="component" value="Chromosome"/>
</dbReference>
<protein>
    <submittedName>
        <fullName evidence="5">Uncharacterized protein</fullName>
    </submittedName>
</protein>
<dbReference type="PANTHER" id="PTHR35526:SF3">
    <property type="entry name" value="ANTI-SIGMA-F FACTOR RSBW"/>
    <property type="match status" value="1"/>
</dbReference>
<dbReference type="Pfam" id="PF01590">
    <property type="entry name" value="GAF"/>
    <property type="match status" value="1"/>
</dbReference>
<evidence type="ECO:0000259" key="3">
    <source>
        <dbReference type="Pfam" id="PF01590"/>
    </source>
</evidence>
<evidence type="ECO:0000313" key="6">
    <source>
        <dbReference type="Proteomes" id="UP000676967"/>
    </source>
</evidence>
<keyword evidence="1" id="KW-0808">Transferase</keyword>
<dbReference type="CDD" id="cd16936">
    <property type="entry name" value="HATPase_RsbW-like"/>
    <property type="match status" value="1"/>
</dbReference>
<dbReference type="InterPro" id="IPR003594">
    <property type="entry name" value="HATPase_dom"/>
</dbReference>
<dbReference type="SUPFAM" id="SSF55874">
    <property type="entry name" value="ATPase domain of HSP90 chaperone/DNA topoisomerase II/histidine kinase"/>
    <property type="match status" value="1"/>
</dbReference>
<dbReference type="InterPro" id="IPR003018">
    <property type="entry name" value="GAF"/>
</dbReference>
<accession>A0ABM7M784</accession>
<feature type="region of interest" description="Disordered" evidence="2">
    <location>
        <begin position="1"/>
        <end position="44"/>
    </location>
</feature>
<keyword evidence="6" id="KW-1185">Reference proteome</keyword>
<dbReference type="SUPFAM" id="SSF55781">
    <property type="entry name" value="GAF domain-like"/>
    <property type="match status" value="1"/>
</dbReference>
<reference evidence="5 6" key="1">
    <citation type="submission" date="2020-08" db="EMBL/GenBank/DDBJ databases">
        <title>Whole genome shotgun sequence of Actinoplanes ianthinogenes NBRC 13996.</title>
        <authorList>
            <person name="Komaki H."/>
            <person name="Tamura T."/>
        </authorList>
    </citation>
    <scope>NUCLEOTIDE SEQUENCE [LARGE SCALE GENOMIC DNA]</scope>
    <source>
        <strain evidence="5 6">NBRC 13996</strain>
    </source>
</reference>
<evidence type="ECO:0000256" key="1">
    <source>
        <dbReference type="ARBA" id="ARBA00022527"/>
    </source>
</evidence>
<evidence type="ECO:0000256" key="2">
    <source>
        <dbReference type="SAM" id="MobiDB-lite"/>
    </source>
</evidence>
<organism evidence="5 6">
    <name type="scientific">Actinoplanes ianthinogenes</name>
    <dbReference type="NCBI Taxonomy" id="122358"/>
    <lineage>
        <taxon>Bacteria</taxon>
        <taxon>Bacillati</taxon>
        <taxon>Actinomycetota</taxon>
        <taxon>Actinomycetes</taxon>
        <taxon>Micromonosporales</taxon>
        <taxon>Micromonosporaceae</taxon>
        <taxon>Actinoplanes</taxon>
    </lineage>
</organism>